<gene>
    <name evidence="2" type="ORF">F2Q68_00028959</name>
</gene>
<dbReference type="EMBL" id="QGKW02002005">
    <property type="protein sequence ID" value="KAF2543971.1"/>
    <property type="molecule type" value="Genomic_DNA"/>
</dbReference>
<organism evidence="2 3">
    <name type="scientific">Brassica cretica</name>
    <name type="common">Mustard</name>
    <dbReference type="NCBI Taxonomy" id="69181"/>
    <lineage>
        <taxon>Eukaryota</taxon>
        <taxon>Viridiplantae</taxon>
        <taxon>Streptophyta</taxon>
        <taxon>Embryophyta</taxon>
        <taxon>Tracheophyta</taxon>
        <taxon>Spermatophyta</taxon>
        <taxon>Magnoliopsida</taxon>
        <taxon>eudicotyledons</taxon>
        <taxon>Gunneridae</taxon>
        <taxon>Pentapetalae</taxon>
        <taxon>rosids</taxon>
        <taxon>malvids</taxon>
        <taxon>Brassicales</taxon>
        <taxon>Brassicaceae</taxon>
        <taxon>Brassiceae</taxon>
        <taxon>Brassica</taxon>
    </lineage>
</organism>
<dbReference type="AlphaFoldDB" id="A0A8S9GDM8"/>
<feature type="domain" description="NYN" evidence="1">
    <location>
        <begin position="16"/>
        <end position="103"/>
    </location>
</feature>
<dbReference type="PANTHER" id="PTHR14379">
    <property type="entry name" value="LIMKAIN B LKAP"/>
    <property type="match status" value="1"/>
</dbReference>
<dbReference type="InterPro" id="IPR021139">
    <property type="entry name" value="NYN"/>
</dbReference>
<dbReference type="InterPro" id="IPR024768">
    <property type="entry name" value="Marf1"/>
</dbReference>
<dbReference type="Proteomes" id="UP000712281">
    <property type="component" value="Unassembled WGS sequence"/>
</dbReference>
<reference evidence="2" key="1">
    <citation type="submission" date="2019-12" db="EMBL/GenBank/DDBJ databases">
        <title>Genome sequencing and annotation of Brassica cretica.</title>
        <authorList>
            <person name="Studholme D.J."/>
            <person name="Sarris P.F."/>
        </authorList>
    </citation>
    <scope>NUCLEOTIDE SEQUENCE</scope>
    <source>
        <strain evidence="2">PFS-001/15</strain>
        <tissue evidence="2">Leaf</tissue>
    </source>
</reference>
<name>A0A8S9GDM8_BRACR</name>
<protein>
    <recommendedName>
        <fullName evidence="1">NYN domain-containing protein</fullName>
    </recommendedName>
</protein>
<evidence type="ECO:0000313" key="3">
    <source>
        <dbReference type="Proteomes" id="UP000712281"/>
    </source>
</evidence>
<proteinExistence type="predicted"/>
<dbReference type="GO" id="GO:0010468">
    <property type="term" value="P:regulation of gene expression"/>
    <property type="evidence" value="ECO:0007669"/>
    <property type="project" value="InterPro"/>
</dbReference>
<dbReference type="Pfam" id="PF01936">
    <property type="entry name" value="NYN"/>
    <property type="match status" value="1"/>
</dbReference>
<accession>A0A8S9GDM8</accession>
<comment type="caution">
    <text evidence="2">The sequence shown here is derived from an EMBL/GenBank/DDBJ whole genome shotgun (WGS) entry which is preliminary data.</text>
</comment>
<dbReference type="GO" id="GO:0005777">
    <property type="term" value="C:peroxisome"/>
    <property type="evidence" value="ECO:0007669"/>
    <property type="project" value="InterPro"/>
</dbReference>
<dbReference type="PANTHER" id="PTHR14379:SF27">
    <property type="entry name" value="NYN DOMAIN-CONTAINING PROTEIN"/>
    <property type="match status" value="1"/>
</dbReference>
<evidence type="ECO:0000259" key="1">
    <source>
        <dbReference type="Pfam" id="PF01936"/>
    </source>
</evidence>
<sequence>MDQSVPDPYKEAVTPVFWDAEDCPFPPCSTPDEIYNSIASALLEREFSDKVTVWAYLDDDKKGSWRDALLADKTWASRIYFLPAGDKASRRIRMANDILLWARESPCRPFQEYLL</sequence>
<evidence type="ECO:0000313" key="2">
    <source>
        <dbReference type="EMBL" id="KAF2543971.1"/>
    </source>
</evidence>
<dbReference type="GO" id="GO:0004540">
    <property type="term" value="F:RNA nuclease activity"/>
    <property type="evidence" value="ECO:0007669"/>
    <property type="project" value="InterPro"/>
</dbReference>